<feature type="transmembrane region" description="Helical" evidence="8">
    <location>
        <begin position="987"/>
        <end position="1006"/>
    </location>
</feature>
<proteinExistence type="inferred from homology"/>
<evidence type="ECO:0000256" key="1">
    <source>
        <dbReference type="ARBA" id="ARBA00004651"/>
    </source>
</evidence>
<accession>A0AA48KP14</accession>
<evidence type="ECO:0000256" key="7">
    <source>
        <dbReference type="ARBA" id="ARBA00023136"/>
    </source>
</evidence>
<feature type="transmembrane region" description="Helical" evidence="8">
    <location>
        <begin position="438"/>
        <end position="466"/>
    </location>
</feature>
<evidence type="ECO:0000256" key="6">
    <source>
        <dbReference type="ARBA" id="ARBA00022989"/>
    </source>
</evidence>
<feature type="transmembrane region" description="Helical" evidence="8">
    <location>
        <begin position="914"/>
        <end position="933"/>
    </location>
</feature>
<dbReference type="RefSeq" id="WP_338193906.1">
    <property type="nucleotide sequence ID" value="NZ_AP027268.1"/>
</dbReference>
<comment type="subcellular location">
    <subcellularLocation>
        <location evidence="1">Cell membrane</location>
        <topology evidence="1">Multi-pass membrane protein</topology>
    </subcellularLocation>
</comment>
<dbReference type="SUPFAM" id="SSF56954">
    <property type="entry name" value="Outer membrane efflux proteins (OEP)"/>
    <property type="match status" value="1"/>
</dbReference>
<gene>
    <name evidence="9" type="ORF">MACH07_22550</name>
</gene>
<dbReference type="Proteomes" id="UP001330184">
    <property type="component" value="Chromosome"/>
</dbReference>
<dbReference type="PANTHER" id="PTHR32063:SF24">
    <property type="entry name" value="CATION EFFLUX SYSTEM (ACRB_ACRD_ACRF FAMILY)"/>
    <property type="match status" value="1"/>
</dbReference>
<dbReference type="InterPro" id="IPR004763">
    <property type="entry name" value="CusA-like"/>
</dbReference>
<keyword evidence="5 8" id="KW-0812">Transmembrane</keyword>
<dbReference type="Gene3D" id="3.30.70.1430">
    <property type="entry name" value="Multidrug efflux transporter AcrB pore domain"/>
    <property type="match status" value="2"/>
</dbReference>
<keyword evidence="3" id="KW-0813">Transport</keyword>
<comment type="similarity">
    <text evidence="2">Belongs to the resistance-nodulation-cell division (RND) (TC 2.A.6) family.</text>
</comment>
<feature type="transmembrane region" description="Helical" evidence="8">
    <location>
        <begin position="1063"/>
        <end position="1082"/>
    </location>
</feature>
<dbReference type="GO" id="GO:0005886">
    <property type="term" value="C:plasma membrane"/>
    <property type="evidence" value="ECO:0007669"/>
    <property type="project" value="UniProtKB-SubCell"/>
</dbReference>
<keyword evidence="7 8" id="KW-0472">Membrane</keyword>
<dbReference type="SUPFAM" id="SSF82714">
    <property type="entry name" value="Multidrug efflux transporter AcrB TolC docking domain, DN and DC subdomains"/>
    <property type="match status" value="2"/>
</dbReference>
<evidence type="ECO:0000256" key="2">
    <source>
        <dbReference type="ARBA" id="ARBA00010942"/>
    </source>
</evidence>
<name>A0AA48KP14_9FLAO</name>
<evidence type="ECO:0000256" key="5">
    <source>
        <dbReference type="ARBA" id="ARBA00022692"/>
    </source>
</evidence>
<protein>
    <submittedName>
        <fullName evidence="9">Acriflavine resistance protein B</fullName>
    </submittedName>
</protein>
<evidence type="ECO:0000256" key="8">
    <source>
        <dbReference type="SAM" id="Phobius"/>
    </source>
</evidence>
<dbReference type="Gene3D" id="3.30.2090.10">
    <property type="entry name" value="Multidrug efflux transporter AcrB TolC docking domain, DN and DC subdomains"/>
    <property type="match status" value="2"/>
</dbReference>
<dbReference type="GO" id="GO:0042910">
    <property type="term" value="F:xenobiotic transmembrane transporter activity"/>
    <property type="evidence" value="ECO:0007669"/>
    <property type="project" value="TreeGrafter"/>
</dbReference>
<dbReference type="Gene3D" id="3.30.70.1320">
    <property type="entry name" value="Multidrug efflux transporter AcrB pore domain like"/>
    <property type="match status" value="1"/>
</dbReference>
<dbReference type="Gene3D" id="1.20.1640.10">
    <property type="entry name" value="Multidrug efflux transporter AcrB transmembrane domain"/>
    <property type="match status" value="2"/>
</dbReference>
<dbReference type="SUPFAM" id="SSF82693">
    <property type="entry name" value="Multidrug efflux transporter AcrB pore domain, PN1, PN2, PC1 and PC2 subdomains"/>
    <property type="match status" value="2"/>
</dbReference>
<feature type="transmembrane region" description="Helical" evidence="8">
    <location>
        <begin position="939"/>
        <end position="961"/>
    </location>
</feature>
<dbReference type="SUPFAM" id="SSF82866">
    <property type="entry name" value="Multidrug efflux transporter AcrB transmembrane domain"/>
    <property type="match status" value="2"/>
</dbReference>
<keyword evidence="6 8" id="KW-1133">Transmembrane helix</keyword>
<dbReference type="GO" id="GO:0015562">
    <property type="term" value="F:efflux transmembrane transporter activity"/>
    <property type="evidence" value="ECO:0007669"/>
    <property type="project" value="InterPro"/>
</dbReference>
<keyword evidence="4" id="KW-1003">Cell membrane</keyword>
<feature type="transmembrane region" description="Helical" evidence="8">
    <location>
        <begin position="399"/>
        <end position="417"/>
    </location>
</feature>
<dbReference type="PANTHER" id="PTHR32063">
    <property type="match status" value="1"/>
</dbReference>
<feature type="transmembrane region" description="Helical" evidence="8">
    <location>
        <begin position="345"/>
        <end position="363"/>
    </location>
</feature>
<evidence type="ECO:0000313" key="10">
    <source>
        <dbReference type="Proteomes" id="UP001330184"/>
    </source>
</evidence>
<sequence length="1479" mass="164774">MINKIIVFSINNKFIVGLLTLALIITGIWSMSTVNLGSVPDITNNQVQVITVSENLATEDIEQFVTYPVELAMGNLPNVTEIRSISRFGLSVVTIVFDDDMGIYKPRQLVQEKLNEVRESIPEKFGNPSMGPITTGLGEIYQYTIKPKKGFESKYSPTDLRTIQDWIVKRQMTLLDGVVEVNSFGGNIKQYEIAINPEKLNAIGVSISEVFTALERNNVNTGGAYIEKGKMANFIRGEGLIRSLEDIKAIAIKNENGLPITIGDATEKVQFGNQVRYGAFTQDGREAVGGMVLMMKGANPNKVIANVQERMQNVEKSLPEGLEIKPFLDRSNLIERTTSTVKQNLLEGALIVIFALVFLLGSLRGGLITATTIPLSLLFAFILMKQFGVWANLMSLGAIDFGIIIDGAVIIIEGTVYEIQKRIRSGKLKFNQGIMDEVAYDAGSTMMGSAFFGQIIILIVFAPILFLTGVEGKMFRPMAFTFGFAMIGAIFLCLTYVPMMSALFMKPVKNKNNWFGKFESWLEKISDNIIGSIQKVYLPLLKGALKAKSLVVGAAIVLLLVSGFVFSRMGGEFVPQLDEGDLAMQALLRSGTGLTEAIDVSNKIESVLIENFPEVKTAVARIGVADIPTDPMPMDIADMFIILEKDMSKWTSAKSKEELIDKIKDKLDSELTGVNLVFSQPVELRFNELLTGVREDVAVKLYGEDLEVLSKKAEEMAAIIQTVPGVGDVNPERTSGLPQMTVRYNRKKMAQYGLDIEKVNNYISAAFAGGNAGVIFEGEKRFDMVIRFDEEHRKSIENLRALYVDLPDDTQVPIKEVADISYVPGPMQISRDNTFRRTYVGINTRGRDVESVVTDIQQKLDAELDLPPGYYITYGGEFENLVRAKERLTIVVPIALFLIFVLLYFALKSFSQSIMIYIAIPLAAIGGIFALWLRDMPFSISAGVGFIVLFGVAVLNGLVLINRFNSLKEEGVTSIRERIVTGTKERIRPIMLTATTDILGFMPMAFSSSAGAEVQRPLATVVIGGMLTATLLTLIVLPILYAFIEKRGENKSKKKLSSLKPSAIATVLIMGCILGFAIPASAQEGTLENKVILQDSLPTISLEKAKKMAIANYPSLKAVKLGIEGEKAMRKTAFDFGNTQIFTGKEEVGNGENGVSNTIGVQQQDINVFGIVPKLKLQKERIHLAENLVNLTALEVEREVSRAWANVYTKRKTYLVYNRMDSVFQDIERAARIRYETEATSNLEYLATSNQANEVKIQKEQAFREYNKALQQLNQWFASDTLYSVPNVSLESLEAPFDYRSTSLENHPLLQASKQQIQVAKAFSKVQKSEFLPKFQAQYGRQQINGQSGFYQYQVGIQIPLFFGANLGRAQKAKIDKKIAEENFYTEKLKVKTAYENMCEDFIKWQTSWSYYKNKALPLAKEQQKGTILAFKEGAIDYVTFLQNIRDVIRIEVNAWEAFNSYLDSRYQLEYYLKNPNKN</sequence>
<evidence type="ECO:0000256" key="3">
    <source>
        <dbReference type="ARBA" id="ARBA00022448"/>
    </source>
</evidence>
<dbReference type="GO" id="GO:0008324">
    <property type="term" value="F:monoatomic cation transmembrane transporter activity"/>
    <property type="evidence" value="ECO:0007669"/>
    <property type="project" value="InterPro"/>
</dbReference>
<dbReference type="Pfam" id="PF00873">
    <property type="entry name" value="ACR_tran"/>
    <property type="match status" value="1"/>
</dbReference>
<dbReference type="PRINTS" id="PR00702">
    <property type="entry name" value="ACRIFLAVINRP"/>
</dbReference>
<dbReference type="Gene3D" id="1.20.1600.10">
    <property type="entry name" value="Outer membrane efflux proteins (OEP)"/>
    <property type="match status" value="1"/>
</dbReference>
<feature type="transmembrane region" description="Helical" evidence="8">
    <location>
        <begin position="478"/>
        <end position="497"/>
    </location>
</feature>
<evidence type="ECO:0000256" key="4">
    <source>
        <dbReference type="ARBA" id="ARBA00022475"/>
    </source>
</evidence>
<feature type="transmembrane region" description="Helical" evidence="8">
    <location>
        <begin position="888"/>
        <end position="907"/>
    </location>
</feature>
<dbReference type="InterPro" id="IPR001036">
    <property type="entry name" value="Acrflvin-R"/>
</dbReference>
<feature type="transmembrane region" description="Helical" evidence="8">
    <location>
        <begin position="1018"/>
        <end position="1043"/>
    </location>
</feature>
<keyword evidence="10" id="KW-1185">Reference proteome</keyword>
<dbReference type="EMBL" id="AP027268">
    <property type="protein sequence ID" value="BDW93423.1"/>
    <property type="molecule type" value="Genomic_DNA"/>
</dbReference>
<dbReference type="InterPro" id="IPR027463">
    <property type="entry name" value="AcrB_DN_DC_subdom"/>
</dbReference>
<evidence type="ECO:0000313" key="9">
    <source>
        <dbReference type="EMBL" id="BDW93423.1"/>
    </source>
</evidence>
<dbReference type="Gene3D" id="3.30.70.1440">
    <property type="entry name" value="Multidrug efflux transporter AcrB pore domain"/>
    <property type="match status" value="1"/>
</dbReference>
<organism evidence="9 10">
    <name type="scientific">Flagellimonas marinaquae</name>
    <dbReference type="NCBI Taxonomy" id="254955"/>
    <lineage>
        <taxon>Bacteria</taxon>
        <taxon>Pseudomonadati</taxon>
        <taxon>Bacteroidota</taxon>
        <taxon>Flavobacteriia</taxon>
        <taxon>Flavobacteriales</taxon>
        <taxon>Flavobacteriaceae</taxon>
        <taxon>Flagellimonas</taxon>
    </lineage>
</organism>
<reference evidence="9 10" key="1">
    <citation type="submission" date="2023-01" db="EMBL/GenBank/DDBJ databases">
        <title>Complete genome sequence of Muricauda aquimarina strain IFOP_LL357.</title>
        <authorList>
            <person name="Gajardo G."/>
            <person name="Ueki S."/>
            <person name="Maruyama F."/>
        </authorList>
    </citation>
    <scope>NUCLEOTIDE SEQUENCE [LARGE SCALE GENOMIC DNA]</scope>
    <source>
        <strain evidence="9 10">IFOP_LL357</strain>
    </source>
</reference>
<feature type="transmembrane region" description="Helical" evidence="8">
    <location>
        <begin position="550"/>
        <end position="569"/>
    </location>
</feature>
<dbReference type="NCBIfam" id="TIGR00914">
    <property type="entry name" value="2A0601"/>
    <property type="match status" value="1"/>
</dbReference>